<comment type="caution">
    <text evidence="3">The sequence shown here is derived from an EMBL/GenBank/DDBJ whole genome shotgun (WGS) entry which is preliminary data.</text>
</comment>
<dbReference type="InterPro" id="IPR015393">
    <property type="entry name" value="DUF1972"/>
</dbReference>
<dbReference type="EMBL" id="BAABAK010000020">
    <property type="protein sequence ID" value="GAA3982983.1"/>
    <property type="molecule type" value="Genomic_DNA"/>
</dbReference>
<gene>
    <name evidence="3" type="ORF">GCM10022246_38650</name>
</gene>
<keyword evidence="4" id="KW-1185">Reference proteome</keyword>
<protein>
    <submittedName>
        <fullName evidence="3">Glycosyltransferase family 1 protein</fullName>
    </submittedName>
</protein>
<accession>A0ABP7QIG8</accession>
<reference evidence="4" key="1">
    <citation type="journal article" date="2019" name="Int. J. Syst. Evol. Microbiol.">
        <title>The Global Catalogue of Microorganisms (GCM) 10K type strain sequencing project: providing services to taxonomists for standard genome sequencing and annotation.</title>
        <authorList>
            <consortium name="The Broad Institute Genomics Platform"/>
            <consortium name="The Broad Institute Genome Sequencing Center for Infectious Disease"/>
            <person name="Wu L."/>
            <person name="Ma J."/>
        </authorList>
    </citation>
    <scope>NUCLEOTIDE SEQUENCE [LARGE SCALE GENOMIC DNA]</scope>
    <source>
        <strain evidence="4">JCM 17338</strain>
    </source>
</reference>
<dbReference type="Pfam" id="PF09314">
    <property type="entry name" value="DUF1972"/>
    <property type="match status" value="1"/>
</dbReference>
<evidence type="ECO:0000259" key="2">
    <source>
        <dbReference type="Pfam" id="PF09314"/>
    </source>
</evidence>
<dbReference type="InterPro" id="IPR001296">
    <property type="entry name" value="Glyco_trans_1"/>
</dbReference>
<dbReference type="Pfam" id="PF00534">
    <property type="entry name" value="Glycos_transf_1"/>
    <property type="match status" value="1"/>
</dbReference>
<feature type="domain" description="DUF1972" evidence="2">
    <location>
        <begin position="8"/>
        <end position="174"/>
    </location>
</feature>
<evidence type="ECO:0000313" key="3">
    <source>
        <dbReference type="EMBL" id="GAA3982983.1"/>
    </source>
</evidence>
<dbReference type="SUPFAM" id="SSF53756">
    <property type="entry name" value="UDP-Glycosyltransferase/glycogen phosphorylase"/>
    <property type="match status" value="1"/>
</dbReference>
<dbReference type="RefSeq" id="WP_344769690.1">
    <property type="nucleotide sequence ID" value="NZ_BAABAK010000020.1"/>
</dbReference>
<dbReference type="Gene3D" id="3.40.50.2000">
    <property type="entry name" value="Glycogen Phosphorylase B"/>
    <property type="match status" value="2"/>
</dbReference>
<dbReference type="Proteomes" id="UP001501081">
    <property type="component" value="Unassembled WGS sequence"/>
</dbReference>
<feature type="domain" description="Glycosyl transferase family 1" evidence="1">
    <location>
        <begin position="193"/>
        <end position="303"/>
    </location>
</feature>
<organism evidence="3 4">
    <name type="scientific">Pedobacter ginsengiterrae</name>
    <dbReference type="NCBI Taxonomy" id="871696"/>
    <lineage>
        <taxon>Bacteria</taxon>
        <taxon>Pseudomonadati</taxon>
        <taxon>Bacteroidota</taxon>
        <taxon>Sphingobacteriia</taxon>
        <taxon>Sphingobacteriales</taxon>
        <taxon>Sphingobacteriaceae</taxon>
        <taxon>Pedobacter</taxon>
    </lineage>
</organism>
<evidence type="ECO:0000259" key="1">
    <source>
        <dbReference type="Pfam" id="PF00534"/>
    </source>
</evidence>
<proteinExistence type="predicted"/>
<sequence>MSKKIKLAIVGIRGLPNNYGGFETLADYLVQYLADEIDITVYCSSKDMDSRLSEYKGVKLKYIPVTSHGSLGILYDSLSLTQALIKYDKILFLGFGGGFVMPFLKMFRHKMILNIGGLDWKRNKWSPFAQKVIKKAEQLLIANSSCIVSDNVGIQNYIKETYNRESTLIAYGGDQAKKQPIDANWILKYPFLKGEYAFTVCRIQPDNNIDLMLEAFVEGEIPFVLLGNWNNSEYGIQTKAKYAGTKNLILLDAIYEREELDVLRSNCSLYIHGHSAGGTNPSLAEAMHLALPVFAFASGYNENTTANLALYFKDAADLSLLLKDYKQIDLKKMGQALQAFAQKHYLWHDIADQYKKLILN</sequence>
<name>A0ABP7QIG8_9SPHI</name>
<evidence type="ECO:0000313" key="4">
    <source>
        <dbReference type="Proteomes" id="UP001501081"/>
    </source>
</evidence>